<dbReference type="EMBL" id="JAFNEN010000273">
    <property type="protein sequence ID" value="KAG8187391.1"/>
    <property type="molecule type" value="Genomic_DNA"/>
</dbReference>
<evidence type="ECO:0000313" key="1">
    <source>
        <dbReference type="EMBL" id="KAG8187391.1"/>
    </source>
</evidence>
<protein>
    <submittedName>
        <fullName evidence="1">Uncharacterized protein</fullName>
    </submittedName>
</protein>
<proteinExistence type="predicted"/>
<keyword evidence="2" id="KW-1185">Reference proteome</keyword>
<sequence>MYHISVPICEYFSLKIHQVPNVTYPDSEIRMYDPGINRFVGISHVTNVILVAGSRILCSHVATRQVLSPNPSLFPPRHQLSISFITVTHTIVKFEEVSTTQVTPSSYPDKCSKRDGGGRGEGMLFSLIRDAEDLALHPPLDFRRRENGDRFRNCGISAPKVRRYAF</sequence>
<gene>
    <name evidence="1" type="ORF">JTE90_016936</name>
</gene>
<evidence type="ECO:0000313" key="2">
    <source>
        <dbReference type="Proteomes" id="UP000827092"/>
    </source>
</evidence>
<comment type="caution">
    <text evidence="1">The sequence shown here is derived from an EMBL/GenBank/DDBJ whole genome shotgun (WGS) entry which is preliminary data.</text>
</comment>
<organism evidence="1 2">
    <name type="scientific">Oedothorax gibbosus</name>
    <dbReference type="NCBI Taxonomy" id="931172"/>
    <lineage>
        <taxon>Eukaryota</taxon>
        <taxon>Metazoa</taxon>
        <taxon>Ecdysozoa</taxon>
        <taxon>Arthropoda</taxon>
        <taxon>Chelicerata</taxon>
        <taxon>Arachnida</taxon>
        <taxon>Araneae</taxon>
        <taxon>Araneomorphae</taxon>
        <taxon>Entelegynae</taxon>
        <taxon>Araneoidea</taxon>
        <taxon>Linyphiidae</taxon>
        <taxon>Erigoninae</taxon>
        <taxon>Oedothorax</taxon>
    </lineage>
</organism>
<dbReference type="AlphaFoldDB" id="A0AAV6UV46"/>
<accession>A0AAV6UV46</accession>
<name>A0AAV6UV46_9ARAC</name>
<dbReference type="Proteomes" id="UP000827092">
    <property type="component" value="Unassembled WGS sequence"/>
</dbReference>
<reference evidence="1 2" key="1">
    <citation type="journal article" date="2022" name="Nat. Ecol. Evol.">
        <title>A masculinizing supergene underlies an exaggerated male reproductive morph in a spider.</title>
        <authorList>
            <person name="Hendrickx F."/>
            <person name="De Corte Z."/>
            <person name="Sonet G."/>
            <person name="Van Belleghem S.M."/>
            <person name="Kostlbacher S."/>
            <person name="Vangestel C."/>
        </authorList>
    </citation>
    <scope>NUCLEOTIDE SEQUENCE [LARGE SCALE GENOMIC DNA]</scope>
    <source>
        <strain evidence="1">W744_W776</strain>
    </source>
</reference>